<keyword evidence="7" id="KW-1185">Reference proteome</keyword>
<comment type="similarity">
    <text evidence="5">Belongs to the PTH family.</text>
</comment>
<dbReference type="EC" id="3.1.1.29" evidence="1"/>
<protein>
    <recommendedName>
        <fullName evidence="1">peptidyl-tRNA hydrolase</fullName>
        <ecNumber evidence="1">3.1.1.29</ecNumber>
    </recommendedName>
</protein>
<evidence type="ECO:0000256" key="1">
    <source>
        <dbReference type="ARBA" id="ARBA00013260"/>
    </source>
</evidence>
<dbReference type="STRING" id="1314674.A0A0D7B8A4"/>
<evidence type="ECO:0000313" key="7">
    <source>
        <dbReference type="Proteomes" id="UP000054007"/>
    </source>
</evidence>
<dbReference type="InterPro" id="IPR001328">
    <property type="entry name" value="Pept_tRNA_hydro"/>
</dbReference>
<gene>
    <name evidence="6" type="ORF">CYLTODRAFT_354900</name>
</gene>
<dbReference type="NCBIfam" id="TIGR00447">
    <property type="entry name" value="pth"/>
    <property type="match status" value="1"/>
</dbReference>
<keyword evidence="4" id="KW-0694">RNA-binding</keyword>
<name>A0A0D7B8A4_9AGAR</name>
<organism evidence="6 7">
    <name type="scientific">Cylindrobasidium torrendii FP15055 ss-10</name>
    <dbReference type="NCBI Taxonomy" id="1314674"/>
    <lineage>
        <taxon>Eukaryota</taxon>
        <taxon>Fungi</taxon>
        <taxon>Dikarya</taxon>
        <taxon>Basidiomycota</taxon>
        <taxon>Agaricomycotina</taxon>
        <taxon>Agaricomycetes</taxon>
        <taxon>Agaricomycetidae</taxon>
        <taxon>Agaricales</taxon>
        <taxon>Marasmiineae</taxon>
        <taxon>Physalacriaceae</taxon>
        <taxon>Cylindrobasidium</taxon>
    </lineage>
</organism>
<sequence length="186" mass="19916">MSYGAPRLFIAGLGNLPFPSTRHSVGQLIVDALAARFGIQLSRDRRGFTGSGYVIVGKTPVSLTLFKSRDLMNISGRSVVTAYRQAASSPDAMIVLYDSLGHKPMKLSARLGGSAAGHNGVKSVVAALGGEANFWQFRAGIGREGQGDPSSYVLSPLPSEEIAFWKQQGLELVIREIEKVAKQLPE</sequence>
<evidence type="ECO:0000256" key="2">
    <source>
        <dbReference type="ARBA" id="ARBA00022555"/>
    </source>
</evidence>
<dbReference type="GO" id="GO:0000049">
    <property type="term" value="F:tRNA binding"/>
    <property type="evidence" value="ECO:0007669"/>
    <property type="project" value="UniProtKB-KW"/>
</dbReference>
<dbReference type="InterPro" id="IPR036416">
    <property type="entry name" value="Pept_tRNA_hydro_sf"/>
</dbReference>
<dbReference type="GO" id="GO:0004045">
    <property type="term" value="F:peptidyl-tRNA hydrolase activity"/>
    <property type="evidence" value="ECO:0007669"/>
    <property type="project" value="UniProtKB-EC"/>
</dbReference>
<dbReference type="Gene3D" id="3.40.50.1470">
    <property type="entry name" value="Peptidyl-tRNA hydrolase"/>
    <property type="match status" value="1"/>
</dbReference>
<dbReference type="PROSITE" id="PS01196">
    <property type="entry name" value="PEPT_TRNA_HYDROL_2"/>
    <property type="match status" value="1"/>
</dbReference>
<dbReference type="PANTHER" id="PTHR17224:SF1">
    <property type="entry name" value="PEPTIDYL-TRNA HYDROLASE"/>
    <property type="match status" value="1"/>
</dbReference>
<accession>A0A0D7B8A4</accession>
<proteinExistence type="inferred from homology"/>
<evidence type="ECO:0000256" key="3">
    <source>
        <dbReference type="ARBA" id="ARBA00022801"/>
    </source>
</evidence>
<dbReference type="SUPFAM" id="SSF53178">
    <property type="entry name" value="Peptidyl-tRNA hydrolase-like"/>
    <property type="match status" value="1"/>
</dbReference>
<evidence type="ECO:0000313" key="6">
    <source>
        <dbReference type="EMBL" id="KIY66485.1"/>
    </source>
</evidence>
<reference evidence="6 7" key="1">
    <citation type="journal article" date="2015" name="Fungal Genet. Biol.">
        <title>Evolution of novel wood decay mechanisms in Agaricales revealed by the genome sequences of Fistulina hepatica and Cylindrobasidium torrendii.</title>
        <authorList>
            <person name="Floudas D."/>
            <person name="Held B.W."/>
            <person name="Riley R."/>
            <person name="Nagy L.G."/>
            <person name="Koehler G."/>
            <person name="Ransdell A.S."/>
            <person name="Younus H."/>
            <person name="Chow J."/>
            <person name="Chiniquy J."/>
            <person name="Lipzen A."/>
            <person name="Tritt A."/>
            <person name="Sun H."/>
            <person name="Haridas S."/>
            <person name="LaButti K."/>
            <person name="Ohm R.A."/>
            <person name="Kues U."/>
            <person name="Blanchette R.A."/>
            <person name="Grigoriev I.V."/>
            <person name="Minto R.E."/>
            <person name="Hibbett D.S."/>
        </authorList>
    </citation>
    <scope>NUCLEOTIDE SEQUENCE [LARGE SCALE GENOMIC DNA]</scope>
    <source>
        <strain evidence="6 7">FP15055 ss-10</strain>
    </source>
</reference>
<evidence type="ECO:0000256" key="4">
    <source>
        <dbReference type="ARBA" id="ARBA00022884"/>
    </source>
</evidence>
<dbReference type="EMBL" id="KN880553">
    <property type="protein sequence ID" value="KIY66485.1"/>
    <property type="molecule type" value="Genomic_DNA"/>
</dbReference>
<keyword evidence="3 6" id="KW-0378">Hydrolase</keyword>
<dbReference type="Pfam" id="PF01195">
    <property type="entry name" value="Pept_tRNA_hydro"/>
    <property type="match status" value="1"/>
</dbReference>
<dbReference type="InterPro" id="IPR018171">
    <property type="entry name" value="Pept_tRNA_hydro_CS"/>
</dbReference>
<keyword evidence="2" id="KW-0820">tRNA-binding</keyword>
<dbReference type="PANTHER" id="PTHR17224">
    <property type="entry name" value="PEPTIDYL-TRNA HYDROLASE"/>
    <property type="match status" value="1"/>
</dbReference>
<dbReference type="Proteomes" id="UP000054007">
    <property type="component" value="Unassembled WGS sequence"/>
</dbReference>
<dbReference type="AlphaFoldDB" id="A0A0D7B8A4"/>
<dbReference type="OrthoDB" id="1711136at2759"/>
<evidence type="ECO:0000256" key="5">
    <source>
        <dbReference type="ARBA" id="ARBA00038063"/>
    </source>
</evidence>